<dbReference type="Proteomes" id="UP000683925">
    <property type="component" value="Unassembled WGS sequence"/>
</dbReference>
<gene>
    <name evidence="1" type="ORF">POCTA_138.1.T0730207</name>
</gene>
<protein>
    <submittedName>
        <fullName evidence="1">Uncharacterized protein</fullName>
    </submittedName>
</protein>
<dbReference type="AlphaFoldDB" id="A0A8S1W0P6"/>
<sequence length="79" mass="9178">METNSLSQYEQNKENIEFILIQLAIALNELSQKITRNLQSIQNSIQQKSLVFQQIIGWNYVREQNQLNLVASEITSILI</sequence>
<name>A0A8S1W0P6_PAROT</name>
<keyword evidence="2" id="KW-1185">Reference proteome</keyword>
<evidence type="ECO:0000313" key="2">
    <source>
        <dbReference type="Proteomes" id="UP000683925"/>
    </source>
</evidence>
<dbReference type="EMBL" id="CAJJDP010000072">
    <property type="protein sequence ID" value="CAD8179776.1"/>
    <property type="molecule type" value="Genomic_DNA"/>
</dbReference>
<evidence type="ECO:0000313" key="1">
    <source>
        <dbReference type="EMBL" id="CAD8179776.1"/>
    </source>
</evidence>
<proteinExistence type="predicted"/>
<accession>A0A8S1W0P6</accession>
<reference evidence="1" key="1">
    <citation type="submission" date="2021-01" db="EMBL/GenBank/DDBJ databases">
        <authorList>
            <consortium name="Genoscope - CEA"/>
            <person name="William W."/>
        </authorList>
    </citation>
    <scope>NUCLEOTIDE SEQUENCE</scope>
</reference>
<organism evidence="1 2">
    <name type="scientific">Paramecium octaurelia</name>
    <dbReference type="NCBI Taxonomy" id="43137"/>
    <lineage>
        <taxon>Eukaryota</taxon>
        <taxon>Sar</taxon>
        <taxon>Alveolata</taxon>
        <taxon>Ciliophora</taxon>
        <taxon>Intramacronucleata</taxon>
        <taxon>Oligohymenophorea</taxon>
        <taxon>Peniculida</taxon>
        <taxon>Parameciidae</taxon>
        <taxon>Paramecium</taxon>
    </lineage>
</organism>
<comment type="caution">
    <text evidence="1">The sequence shown here is derived from an EMBL/GenBank/DDBJ whole genome shotgun (WGS) entry which is preliminary data.</text>
</comment>